<gene>
    <name evidence="1" type="ORF">B0H16DRAFT_1347710</name>
</gene>
<dbReference type="AlphaFoldDB" id="A0AAD7E057"/>
<accession>A0AAD7E057</accession>
<comment type="caution">
    <text evidence="1">The sequence shown here is derived from an EMBL/GenBank/DDBJ whole genome shotgun (WGS) entry which is preliminary data.</text>
</comment>
<proteinExistence type="predicted"/>
<dbReference type="EMBL" id="JARKIB010000520">
    <property type="protein sequence ID" value="KAJ7702069.1"/>
    <property type="molecule type" value="Genomic_DNA"/>
</dbReference>
<keyword evidence="2" id="KW-1185">Reference proteome</keyword>
<organism evidence="1 2">
    <name type="scientific">Mycena metata</name>
    <dbReference type="NCBI Taxonomy" id="1033252"/>
    <lineage>
        <taxon>Eukaryota</taxon>
        <taxon>Fungi</taxon>
        <taxon>Dikarya</taxon>
        <taxon>Basidiomycota</taxon>
        <taxon>Agaricomycotina</taxon>
        <taxon>Agaricomycetes</taxon>
        <taxon>Agaricomycetidae</taxon>
        <taxon>Agaricales</taxon>
        <taxon>Marasmiineae</taxon>
        <taxon>Mycenaceae</taxon>
        <taxon>Mycena</taxon>
    </lineage>
</organism>
<name>A0AAD7E057_9AGAR</name>
<evidence type="ECO:0000313" key="2">
    <source>
        <dbReference type="Proteomes" id="UP001215598"/>
    </source>
</evidence>
<protein>
    <submittedName>
        <fullName evidence="1">Uncharacterized protein</fullName>
    </submittedName>
</protein>
<feature type="non-terminal residue" evidence="1">
    <location>
        <position position="1"/>
    </location>
</feature>
<evidence type="ECO:0000313" key="1">
    <source>
        <dbReference type="EMBL" id="KAJ7702069.1"/>
    </source>
</evidence>
<sequence>RFAVYKYDKASQELTPSEIPRDARIVNDTVPARRWAHDFLDYGVDEAKLLQVVQSIRAMCDSL</sequence>
<reference evidence="1" key="1">
    <citation type="submission" date="2023-03" db="EMBL/GenBank/DDBJ databases">
        <title>Massive genome expansion in bonnet fungi (Mycena s.s.) driven by repeated elements and novel gene families across ecological guilds.</title>
        <authorList>
            <consortium name="Lawrence Berkeley National Laboratory"/>
            <person name="Harder C.B."/>
            <person name="Miyauchi S."/>
            <person name="Viragh M."/>
            <person name="Kuo A."/>
            <person name="Thoen E."/>
            <person name="Andreopoulos B."/>
            <person name="Lu D."/>
            <person name="Skrede I."/>
            <person name="Drula E."/>
            <person name="Henrissat B."/>
            <person name="Morin E."/>
            <person name="Kohler A."/>
            <person name="Barry K."/>
            <person name="LaButti K."/>
            <person name="Morin E."/>
            <person name="Salamov A."/>
            <person name="Lipzen A."/>
            <person name="Mereny Z."/>
            <person name="Hegedus B."/>
            <person name="Baldrian P."/>
            <person name="Stursova M."/>
            <person name="Weitz H."/>
            <person name="Taylor A."/>
            <person name="Grigoriev I.V."/>
            <person name="Nagy L.G."/>
            <person name="Martin F."/>
            <person name="Kauserud H."/>
        </authorList>
    </citation>
    <scope>NUCLEOTIDE SEQUENCE</scope>
    <source>
        <strain evidence="1">CBHHK182m</strain>
    </source>
</reference>
<dbReference type="Proteomes" id="UP001215598">
    <property type="component" value="Unassembled WGS sequence"/>
</dbReference>